<evidence type="ECO:0000256" key="4">
    <source>
        <dbReference type="ARBA" id="ARBA00023004"/>
    </source>
</evidence>
<dbReference type="Pfam" id="PF04055">
    <property type="entry name" value="Radical_SAM"/>
    <property type="match status" value="1"/>
</dbReference>
<evidence type="ECO:0000256" key="6">
    <source>
        <dbReference type="ARBA" id="ARBA00023601"/>
    </source>
</evidence>
<comment type="caution">
    <text evidence="8">The sequence shown here is derived from an EMBL/GenBank/DDBJ whole genome shotgun (WGS) entry which is preliminary data.</text>
</comment>
<keyword evidence="3" id="KW-0479">Metal-binding</keyword>
<keyword evidence="9" id="KW-1185">Reference proteome</keyword>
<evidence type="ECO:0000313" key="9">
    <source>
        <dbReference type="Proteomes" id="UP000443582"/>
    </source>
</evidence>
<dbReference type="SUPFAM" id="SSF102114">
    <property type="entry name" value="Radical SAM enzymes"/>
    <property type="match status" value="1"/>
</dbReference>
<dbReference type="SFLD" id="SFLDS00029">
    <property type="entry name" value="Radical_SAM"/>
    <property type="match status" value="1"/>
</dbReference>
<dbReference type="Proteomes" id="UP000443582">
    <property type="component" value="Unassembled WGS sequence"/>
</dbReference>
<protein>
    <submittedName>
        <fullName evidence="8">Radical SAM protein</fullName>
    </submittedName>
</protein>
<comment type="cofactor">
    <cofactor evidence="1">
        <name>[4Fe-4S] cluster</name>
        <dbReference type="ChEBI" id="CHEBI:49883"/>
    </cofactor>
</comment>
<keyword evidence="2" id="KW-0949">S-adenosyl-L-methionine</keyword>
<evidence type="ECO:0000256" key="1">
    <source>
        <dbReference type="ARBA" id="ARBA00001966"/>
    </source>
</evidence>
<dbReference type="PROSITE" id="PS51918">
    <property type="entry name" value="RADICAL_SAM"/>
    <property type="match status" value="1"/>
</dbReference>
<name>A0ABY0IIQ9_9BACT</name>
<dbReference type="SFLD" id="SFLDG01067">
    <property type="entry name" value="SPASM/twitch_domain_containing"/>
    <property type="match status" value="1"/>
</dbReference>
<dbReference type="InterPro" id="IPR058240">
    <property type="entry name" value="rSAM_sf"/>
</dbReference>
<reference evidence="9" key="1">
    <citation type="journal article" date="2019" name="Int. J. Syst. Evol. Microbiol.">
        <title>Halobacteriovorax valvorus sp. nov., a novel prokaryotic predator isolated from coastal seawater of China.</title>
        <authorList>
            <person name="Chen M.-X."/>
        </authorList>
    </citation>
    <scope>NUCLEOTIDE SEQUENCE [LARGE SCALE GENOMIC DNA]</scope>
    <source>
        <strain evidence="9">BL9</strain>
    </source>
</reference>
<evidence type="ECO:0000259" key="7">
    <source>
        <dbReference type="PROSITE" id="PS51918"/>
    </source>
</evidence>
<keyword evidence="5" id="KW-0411">Iron-sulfur</keyword>
<organism evidence="8 9">
    <name type="scientific">Halobacteriovorax vibrionivorans</name>
    <dbReference type="NCBI Taxonomy" id="2152716"/>
    <lineage>
        <taxon>Bacteria</taxon>
        <taxon>Pseudomonadati</taxon>
        <taxon>Bdellovibrionota</taxon>
        <taxon>Bacteriovoracia</taxon>
        <taxon>Bacteriovoracales</taxon>
        <taxon>Halobacteriovoraceae</taxon>
        <taxon>Halobacteriovorax</taxon>
    </lineage>
</organism>
<accession>A0ABY0IIQ9</accession>
<dbReference type="InterPro" id="IPR013785">
    <property type="entry name" value="Aldolase_TIM"/>
</dbReference>
<sequence length="334" mass="39155">MIVLSIAFSEACNLDCSYCNVDKLSKKSINTDLFFESYEKVRSKNPQELIQVDFYGGEPLLHWDKIVTVTKELKDDPNVQFYMPTNGLLLDDEKVEFLNANKVRVSLSYDGLWQDINRNQHDGRGTNYLYQKKLPIIKKLNDLSCHSMIYSGNNNILENHLYIKKVLNLNPDLTLIRDVGVWTNESAQEVNYGFSELVDWYIENVDNVEMPKIILTYLRHILRYTAKDVRIDYCGAGDTHLSFSEDKLIACNRFKDDDLYLKIPEYKNMAACESCSVKNYCRKGCLYENIKNEGPIESICFMYKHFYKEVQRMIKTLKGNEYFKRILKREIYES</sequence>
<evidence type="ECO:0000313" key="8">
    <source>
        <dbReference type="EMBL" id="RZF22832.1"/>
    </source>
</evidence>
<keyword evidence="4" id="KW-0408">Iron</keyword>
<dbReference type="InterPro" id="IPR007197">
    <property type="entry name" value="rSAM"/>
</dbReference>
<feature type="domain" description="Radical SAM core" evidence="7">
    <location>
        <begin position="1"/>
        <end position="220"/>
    </location>
</feature>
<evidence type="ECO:0000256" key="2">
    <source>
        <dbReference type="ARBA" id="ARBA00022691"/>
    </source>
</evidence>
<dbReference type="Gene3D" id="3.20.20.70">
    <property type="entry name" value="Aldolase class I"/>
    <property type="match status" value="1"/>
</dbReference>
<dbReference type="PANTHER" id="PTHR43273">
    <property type="entry name" value="ANAEROBIC SULFATASE-MATURATING ENZYME HOMOLOG ASLB-RELATED"/>
    <property type="match status" value="1"/>
</dbReference>
<evidence type="ECO:0000256" key="3">
    <source>
        <dbReference type="ARBA" id="ARBA00022723"/>
    </source>
</evidence>
<comment type="similarity">
    <text evidence="6">Belongs to the radical SAM superfamily. Anaerobic sulfatase-maturating enzyme family.</text>
</comment>
<proteinExistence type="inferred from homology"/>
<dbReference type="EMBL" id="QDKL01000001">
    <property type="protein sequence ID" value="RZF22832.1"/>
    <property type="molecule type" value="Genomic_DNA"/>
</dbReference>
<dbReference type="PANTHER" id="PTHR43273:SF3">
    <property type="entry name" value="ANAEROBIC SULFATASE-MATURATING ENZYME HOMOLOG ASLB-RELATED"/>
    <property type="match status" value="1"/>
</dbReference>
<evidence type="ECO:0000256" key="5">
    <source>
        <dbReference type="ARBA" id="ARBA00023014"/>
    </source>
</evidence>
<dbReference type="InterPro" id="IPR023867">
    <property type="entry name" value="Sulphatase_maturase_rSAM"/>
</dbReference>
<dbReference type="RefSeq" id="WP_114705778.1">
    <property type="nucleotide sequence ID" value="NZ_QDKL01000001.1"/>
</dbReference>
<gene>
    <name evidence="8" type="ORF">DAY19_03400</name>
</gene>
<dbReference type="CDD" id="cd01335">
    <property type="entry name" value="Radical_SAM"/>
    <property type="match status" value="1"/>
</dbReference>